<evidence type="ECO:0000256" key="1">
    <source>
        <dbReference type="ARBA" id="ARBA00022553"/>
    </source>
</evidence>
<reference evidence="8 9" key="1">
    <citation type="submission" date="2024-02" db="EMBL/GenBank/DDBJ databases">
        <title>Herpetosiphon gulosus NBRC 112829.</title>
        <authorList>
            <person name="Ichikawa N."/>
            <person name="Katano-Makiyama Y."/>
            <person name="Hidaka K."/>
        </authorList>
    </citation>
    <scope>NUCLEOTIDE SEQUENCE [LARGE SCALE GENOMIC DNA]</scope>
    <source>
        <strain evidence="8 9">NBRC 112829</strain>
    </source>
</reference>
<dbReference type="CDD" id="cd17535">
    <property type="entry name" value="REC_NarL-like"/>
    <property type="match status" value="1"/>
</dbReference>
<protein>
    <submittedName>
        <fullName evidence="8">Transcriptional regulatory protein DegU</fullName>
    </submittedName>
</protein>
<dbReference type="InterPro" id="IPR011006">
    <property type="entry name" value="CheY-like_superfamily"/>
</dbReference>
<dbReference type="InterPro" id="IPR001789">
    <property type="entry name" value="Sig_transdc_resp-reg_receiver"/>
</dbReference>
<keyword evidence="9" id="KW-1185">Reference proteome</keyword>
<sequence length="257" mass="28753">MYATVKVLMVDDHPLFRQGVRWALSSERDIKIIGEGSSAEEGLVLISEHEPDVVLTDLNLPNMDGLEFTRTIRRQYPNIGVVMLSVYESDEHAFNALRAGAAAYYSKEISPKTLATVLRRVARGEYVINDVMFEDPRVADRILTQFRGLQTGIVAEPDLDISLFSPLSDREIEVLEHIASGATNKDIADALKISTQTVKNHISSILRKLSLNDRTQAVLYALRRGWIETPATLLESIERRGAQAALNFNNDDDNDNE</sequence>
<evidence type="ECO:0000256" key="4">
    <source>
        <dbReference type="ARBA" id="ARBA00023163"/>
    </source>
</evidence>
<proteinExistence type="predicted"/>
<dbReference type="RefSeq" id="WP_345723833.1">
    <property type="nucleotide sequence ID" value="NZ_BAABRU010000016.1"/>
</dbReference>
<dbReference type="Pfam" id="PF00196">
    <property type="entry name" value="GerE"/>
    <property type="match status" value="1"/>
</dbReference>
<dbReference type="CDD" id="cd06170">
    <property type="entry name" value="LuxR_C_like"/>
    <property type="match status" value="1"/>
</dbReference>
<evidence type="ECO:0000313" key="9">
    <source>
        <dbReference type="Proteomes" id="UP001428290"/>
    </source>
</evidence>
<organism evidence="8 9">
    <name type="scientific">Herpetosiphon gulosus</name>
    <dbReference type="NCBI Taxonomy" id="1973496"/>
    <lineage>
        <taxon>Bacteria</taxon>
        <taxon>Bacillati</taxon>
        <taxon>Chloroflexota</taxon>
        <taxon>Chloroflexia</taxon>
        <taxon>Herpetosiphonales</taxon>
        <taxon>Herpetosiphonaceae</taxon>
        <taxon>Herpetosiphon</taxon>
    </lineage>
</organism>
<dbReference type="PROSITE" id="PS50043">
    <property type="entry name" value="HTH_LUXR_2"/>
    <property type="match status" value="1"/>
</dbReference>
<comment type="caution">
    <text evidence="8">The sequence shown here is derived from an EMBL/GenBank/DDBJ whole genome shotgun (WGS) entry which is preliminary data.</text>
</comment>
<evidence type="ECO:0000259" key="6">
    <source>
        <dbReference type="PROSITE" id="PS50043"/>
    </source>
</evidence>
<feature type="domain" description="Response regulatory" evidence="7">
    <location>
        <begin position="6"/>
        <end position="122"/>
    </location>
</feature>
<evidence type="ECO:0000256" key="5">
    <source>
        <dbReference type="PROSITE-ProRule" id="PRU00169"/>
    </source>
</evidence>
<keyword evidence="1 5" id="KW-0597">Phosphoprotein</keyword>
<dbReference type="Gene3D" id="3.40.50.2300">
    <property type="match status" value="1"/>
</dbReference>
<dbReference type="PANTHER" id="PTHR43214">
    <property type="entry name" value="TWO-COMPONENT RESPONSE REGULATOR"/>
    <property type="match status" value="1"/>
</dbReference>
<dbReference type="SMART" id="SM00448">
    <property type="entry name" value="REC"/>
    <property type="match status" value="1"/>
</dbReference>
<dbReference type="InterPro" id="IPR000792">
    <property type="entry name" value="Tscrpt_reg_LuxR_C"/>
</dbReference>
<dbReference type="SMART" id="SM00421">
    <property type="entry name" value="HTH_LUXR"/>
    <property type="match status" value="1"/>
</dbReference>
<dbReference type="InterPro" id="IPR058245">
    <property type="entry name" value="NreC/VraR/RcsB-like_REC"/>
</dbReference>
<dbReference type="SUPFAM" id="SSF46894">
    <property type="entry name" value="C-terminal effector domain of the bipartite response regulators"/>
    <property type="match status" value="1"/>
</dbReference>
<keyword evidence="4" id="KW-0804">Transcription</keyword>
<accession>A0ABP9X4A0</accession>
<dbReference type="SUPFAM" id="SSF52172">
    <property type="entry name" value="CheY-like"/>
    <property type="match status" value="1"/>
</dbReference>
<dbReference type="PROSITE" id="PS50110">
    <property type="entry name" value="RESPONSE_REGULATORY"/>
    <property type="match status" value="1"/>
</dbReference>
<feature type="modified residue" description="4-aspartylphosphate" evidence="5">
    <location>
        <position position="57"/>
    </location>
</feature>
<dbReference type="PANTHER" id="PTHR43214:SF24">
    <property type="entry name" value="TRANSCRIPTIONAL REGULATORY PROTEIN NARL-RELATED"/>
    <property type="match status" value="1"/>
</dbReference>
<gene>
    <name evidence="8" type="primary">degU_4</name>
    <name evidence="8" type="ORF">Hgul01_04055</name>
</gene>
<keyword evidence="2" id="KW-0805">Transcription regulation</keyword>
<evidence type="ECO:0000256" key="3">
    <source>
        <dbReference type="ARBA" id="ARBA00023125"/>
    </source>
</evidence>
<name>A0ABP9X4A0_9CHLR</name>
<evidence type="ECO:0000313" key="8">
    <source>
        <dbReference type="EMBL" id="GAA5530237.1"/>
    </source>
</evidence>
<dbReference type="Pfam" id="PF00072">
    <property type="entry name" value="Response_reg"/>
    <property type="match status" value="1"/>
</dbReference>
<dbReference type="PROSITE" id="PS00622">
    <property type="entry name" value="HTH_LUXR_1"/>
    <property type="match status" value="1"/>
</dbReference>
<keyword evidence="3" id="KW-0238">DNA-binding</keyword>
<dbReference type="Proteomes" id="UP001428290">
    <property type="component" value="Unassembled WGS sequence"/>
</dbReference>
<dbReference type="InterPro" id="IPR039420">
    <property type="entry name" value="WalR-like"/>
</dbReference>
<evidence type="ECO:0000256" key="2">
    <source>
        <dbReference type="ARBA" id="ARBA00023015"/>
    </source>
</evidence>
<dbReference type="PRINTS" id="PR00038">
    <property type="entry name" value="HTHLUXR"/>
</dbReference>
<dbReference type="InterPro" id="IPR016032">
    <property type="entry name" value="Sig_transdc_resp-reg_C-effctor"/>
</dbReference>
<feature type="domain" description="HTH luxR-type" evidence="6">
    <location>
        <begin position="160"/>
        <end position="225"/>
    </location>
</feature>
<evidence type="ECO:0000259" key="7">
    <source>
        <dbReference type="PROSITE" id="PS50110"/>
    </source>
</evidence>
<dbReference type="EMBL" id="BAABRU010000016">
    <property type="protein sequence ID" value="GAA5530237.1"/>
    <property type="molecule type" value="Genomic_DNA"/>
</dbReference>